<dbReference type="InterPro" id="IPR036167">
    <property type="entry name" value="tRNA_intron_Endo_cat-like_sf"/>
</dbReference>
<dbReference type="KEGG" id="soe:110798224"/>
<feature type="domain" description="tRNA intron endonuclease catalytic" evidence="4">
    <location>
        <begin position="119"/>
        <end position="199"/>
    </location>
</feature>
<dbReference type="Proteomes" id="UP000813463">
    <property type="component" value="Chromosome 4"/>
</dbReference>
<sequence length="248" mass="28225">MGPRWKGKGAEAKALAEPMSEIVLALQTCLTTSDCKGLLFGSRVLFKADTEQSELLNRACFGRASQKDKHWYELTLQEAFYLCYMLKCLKIEGGDGVVKTYEELWRLIISEIEMFPEFFKAYTHLRMNNWVVKSGSQYGVDYVAYRHHPALVHSEYAILVLSGRKDSGNSSGRLKLWSDLYGTIRLCGGVAKTLLVLHVLGNNNTNDTNSPVCLKNYDIETRTISRWIPEQTREKKTYTKSCNDTKTQ</sequence>
<dbReference type="InterPro" id="IPR006676">
    <property type="entry name" value="tRNA_splic"/>
</dbReference>
<dbReference type="Pfam" id="PF02778">
    <property type="entry name" value="tRNA_int_endo_N"/>
    <property type="match status" value="1"/>
</dbReference>
<dbReference type="AlphaFoldDB" id="A0A9R0J0J1"/>
<evidence type="ECO:0000256" key="3">
    <source>
        <dbReference type="ARBA" id="ARBA00034031"/>
    </source>
</evidence>
<dbReference type="GO" id="GO:0005737">
    <property type="term" value="C:cytoplasm"/>
    <property type="evidence" value="ECO:0000318"/>
    <property type="project" value="GO_Central"/>
</dbReference>
<reference evidence="7" key="2">
    <citation type="submission" date="2025-08" db="UniProtKB">
        <authorList>
            <consortium name="RefSeq"/>
        </authorList>
    </citation>
    <scope>IDENTIFICATION</scope>
    <source>
        <tissue evidence="7">Leaf</tissue>
    </source>
</reference>
<dbReference type="GeneID" id="110798224"/>
<dbReference type="GO" id="GO:0000379">
    <property type="term" value="P:tRNA-type intron splice site recognition and cleavage"/>
    <property type="evidence" value="ECO:0000318"/>
    <property type="project" value="GO_Central"/>
</dbReference>
<dbReference type="GO" id="GO:0008033">
    <property type="term" value="P:tRNA processing"/>
    <property type="evidence" value="ECO:0000318"/>
    <property type="project" value="GO_Central"/>
</dbReference>
<dbReference type="GO" id="GO:0000214">
    <property type="term" value="C:tRNA-intron endonuclease complex"/>
    <property type="evidence" value="ECO:0000318"/>
    <property type="project" value="GO_Central"/>
</dbReference>
<accession>A0A9R0J0J1</accession>
<comment type="similarity">
    <text evidence="1">Belongs to the tRNA-intron endonuclease family.</text>
</comment>
<evidence type="ECO:0000256" key="2">
    <source>
        <dbReference type="ARBA" id="ARBA00012573"/>
    </source>
</evidence>
<dbReference type="Gene3D" id="3.40.1350.10">
    <property type="match status" value="1"/>
</dbReference>
<dbReference type="GO" id="GO:0003676">
    <property type="term" value="F:nucleic acid binding"/>
    <property type="evidence" value="ECO:0007669"/>
    <property type="project" value="InterPro"/>
</dbReference>
<name>A0A9R0J0J1_SPIOL</name>
<keyword evidence="6" id="KW-1185">Reference proteome</keyword>
<dbReference type="EC" id="4.6.1.16" evidence="2"/>
<dbReference type="InterPro" id="IPR011856">
    <property type="entry name" value="tRNA_endonuc-like_dom_sf"/>
</dbReference>
<dbReference type="Gene3D" id="3.40.1170.20">
    <property type="entry name" value="tRNA intron endonuclease, N-terminal domain"/>
    <property type="match status" value="1"/>
</dbReference>
<gene>
    <name evidence="7" type="primary">LOC110798224</name>
</gene>
<evidence type="ECO:0000256" key="1">
    <source>
        <dbReference type="ARBA" id="ARBA00008078"/>
    </source>
</evidence>
<evidence type="ECO:0000313" key="7">
    <source>
        <dbReference type="RefSeq" id="XP_021859092.1"/>
    </source>
</evidence>
<evidence type="ECO:0000313" key="6">
    <source>
        <dbReference type="Proteomes" id="UP000813463"/>
    </source>
</evidence>
<dbReference type="RefSeq" id="XP_021859092.1">
    <property type="nucleotide sequence ID" value="XM_022003400.2"/>
</dbReference>
<evidence type="ECO:0000259" key="5">
    <source>
        <dbReference type="Pfam" id="PF02778"/>
    </source>
</evidence>
<dbReference type="PANTHER" id="PTHR21227:SF0">
    <property type="entry name" value="TRNA-SPLICING ENDONUCLEASE SUBUNIT SEN2"/>
    <property type="match status" value="1"/>
</dbReference>
<dbReference type="InterPro" id="IPR006678">
    <property type="entry name" value="tRNA_intron_Endonuc_N"/>
</dbReference>
<organism evidence="6 7">
    <name type="scientific">Spinacia oleracea</name>
    <name type="common">Spinach</name>
    <dbReference type="NCBI Taxonomy" id="3562"/>
    <lineage>
        <taxon>Eukaryota</taxon>
        <taxon>Viridiplantae</taxon>
        <taxon>Streptophyta</taxon>
        <taxon>Embryophyta</taxon>
        <taxon>Tracheophyta</taxon>
        <taxon>Spermatophyta</taxon>
        <taxon>Magnoliopsida</taxon>
        <taxon>eudicotyledons</taxon>
        <taxon>Gunneridae</taxon>
        <taxon>Pentapetalae</taxon>
        <taxon>Caryophyllales</taxon>
        <taxon>Chenopodiaceae</taxon>
        <taxon>Chenopodioideae</taxon>
        <taxon>Anserineae</taxon>
        <taxon>Spinacia</taxon>
    </lineage>
</organism>
<dbReference type="GO" id="GO:0000213">
    <property type="term" value="F:tRNA-intron lyase activity"/>
    <property type="evidence" value="ECO:0000318"/>
    <property type="project" value="GO_Central"/>
</dbReference>
<dbReference type="Pfam" id="PF01974">
    <property type="entry name" value="tRNA_int_endo"/>
    <property type="match status" value="1"/>
</dbReference>
<evidence type="ECO:0000259" key="4">
    <source>
        <dbReference type="Pfam" id="PF01974"/>
    </source>
</evidence>
<dbReference type="SUPFAM" id="SSF53032">
    <property type="entry name" value="tRNA-intron endonuclease catalytic domain-like"/>
    <property type="match status" value="1"/>
</dbReference>
<proteinExistence type="inferred from homology"/>
<dbReference type="InterPro" id="IPR006677">
    <property type="entry name" value="tRNA_intron_Endonuc_cat-like"/>
</dbReference>
<dbReference type="OrthoDB" id="10249562at2759"/>
<reference evidence="6" key="1">
    <citation type="journal article" date="2021" name="Nat. Commun.">
        <title>Genomic analyses provide insights into spinach domestication and the genetic basis of agronomic traits.</title>
        <authorList>
            <person name="Cai X."/>
            <person name="Sun X."/>
            <person name="Xu C."/>
            <person name="Sun H."/>
            <person name="Wang X."/>
            <person name="Ge C."/>
            <person name="Zhang Z."/>
            <person name="Wang Q."/>
            <person name="Fei Z."/>
            <person name="Jiao C."/>
            <person name="Wang Q."/>
        </authorList>
    </citation>
    <scope>NUCLEOTIDE SEQUENCE [LARGE SCALE GENOMIC DNA]</scope>
    <source>
        <strain evidence="6">cv. Varoflay</strain>
    </source>
</reference>
<dbReference type="PANTHER" id="PTHR21227">
    <property type="entry name" value="TRNA-SPLICING ENDONUCLEASE SUBUNIT SEN2"/>
    <property type="match status" value="1"/>
</dbReference>
<dbReference type="CDD" id="cd22363">
    <property type="entry name" value="tRNA-intron_lyase_C"/>
    <property type="match status" value="1"/>
</dbReference>
<feature type="domain" description="tRNA intron endonuclease N-terminal" evidence="5">
    <location>
        <begin position="36"/>
        <end position="105"/>
    </location>
</feature>
<comment type="catalytic activity">
    <reaction evidence="3">
        <text>pretRNA = a 3'-half-tRNA molecule with a 5'-OH end + a 5'-half-tRNA molecule with a 2',3'-cyclic phosphate end + an intron with a 2',3'-cyclic phosphate and a 5'-hydroxyl terminus.</text>
        <dbReference type="EC" id="4.6.1.16"/>
    </reaction>
</comment>
<protein>
    <recommendedName>
        <fullName evidence="2">tRNA-intron lyase</fullName>
        <ecNumber evidence="2">4.6.1.16</ecNumber>
    </recommendedName>
</protein>